<reference evidence="1 2" key="1">
    <citation type="submission" date="2019-04" db="EMBL/GenBank/DDBJ databases">
        <title>Draft genome sequences for three unisolated Alnus-infective Frankia Sp+ strains, AgTrS, AiOr and AvVan, the first sequenced Frankia strains able to sporulate in-planta.</title>
        <authorList>
            <person name="Bethencourt L."/>
            <person name="Vautrin F."/>
            <person name="Taib N."/>
            <person name="Dubost A."/>
            <person name="Castro-Garcia L."/>
            <person name="Imbaud O."/>
            <person name="Abrouk D."/>
            <person name="Fournier P."/>
            <person name="Briolay J."/>
            <person name="Nguyen A."/>
            <person name="Normand P."/>
            <person name="Fernandez M.P."/>
            <person name="Brochier-Armanet C."/>
            <person name="Herrera-Belaroussi A."/>
        </authorList>
    </citation>
    <scope>NUCLEOTIDE SEQUENCE [LARGE SCALE GENOMIC DNA]</scope>
    <source>
        <strain evidence="1 2">AvVan</strain>
    </source>
</reference>
<accession>A0A4S5ETB9</accession>
<gene>
    <name evidence="1" type="ORF">E7Y31_03685</name>
</gene>
<evidence type="ECO:0000313" key="1">
    <source>
        <dbReference type="EMBL" id="THJ75747.1"/>
    </source>
</evidence>
<keyword evidence="2" id="KW-1185">Reference proteome</keyword>
<organism evidence="1 2">
    <name type="scientific">Candidatus Frankia alpina</name>
    <dbReference type="NCBI Taxonomy" id="2699483"/>
    <lineage>
        <taxon>Bacteria</taxon>
        <taxon>Bacillati</taxon>
        <taxon>Actinomycetota</taxon>
        <taxon>Actinomycetes</taxon>
        <taxon>Frankiales</taxon>
        <taxon>Frankiaceae</taxon>
        <taxon>Frankia</taxon>
    </lineage>
</organism>
<protein>
    <submittedName>
        <fullName evidence="1">DUF3107 domain-containing protein</fullName>
    </submittedName>
</protein>
<proteinExistence type="predicted"/>
<dbReference type="InterPro" id="IPR021456">
    <property type="entry name" value="DUF3107"/>
</dbReference>
<evidence type="ECO:0000313" key="2">
    <source>
        <dbReference type="Proteomes" id="UP000305282"/>
    </source>
</evidence>
<comment type="caution">
    <text evidence="1">The sequence shown here is derived from an EMBL/GenBank/DDBJ whole genome shotgun (WGS) entry which is preliminary data.</text>
</comment>
<dbReference type="Pfam" id="PF11305">
    <property type="entry name" value="DUF3107"/>
    <property type="match status" value="1"/>
</dbReference>
<sequence>MEVKIGVRQVSRELVLESDQAAETVAALVGEAVKADNGVLTLTDEKGRQVVVPVAALAYVEIAAGGPRRVGFGA</sequence>
<dbReference type="AlphaFoldDB" id="A0A4S5ETB9"/>
<dbReference type="Proteomes" id="UP000305282">
    <property type="component" value="Unassembled WGS sequence"/>
</dbReference>
<name>A0A4S5ETB9_9ACTN</name>
<dbReference type="OrthoDB" id="3268468at2"/>
<dbReference type="RefSeq" id="WP_136446921.1">
    <property type="nucleotide sequence ID" value="NZ_SSXH01000047.1"/>
</dbReference>
<dbReference type="EMBL" id="SSXH01000047">
    <property type="protein sequence ID" value="THJ75747.1"/>
    <property type="molecule type" value="Genomic_DNA"/>
</dbReference>